<feature type="transmembrane region" description="Helical" evidence="1">
    <location>
        <begin position="120"/>
        <end position="138"/>
    </location>
</feature>
<evidence type="ECO:0000313" key="4">
    <source>
        <dbReference type="Proteomes" id="UP001652504"/>
    </source>
</evidence>
<evidence type="ECO:0000313" key="3">
    <source>
        <dbReference type="EMBL" id="MCV2884234.1"/>
    </source>
</evidence>
<keyword evidence="1" id="KW-1133">Transmembrane helix</keyword>
<feature type="transmembrane region" description="Helical" evidence="1">
    <location>
        <begin position="150"/>
        <end position="169"/>
    </location>
</feature>
<dbReference type="Pfam" id="PF06181">
    <property type="entry name" value="Urate_ox_N"/>
    <property type="match status" value="1"/>
</dbReference>
<feature type="transmembrane region" description="Helical" evidence="1">
    <location>
        <begin position="175"/>
        <end position="194"/>
    </location>
</feature>
<dbReference type="InterPro" id="IPR010389">
    <property type="entry name" value="Urate_ox_N"/>
</dbReference>
<feature type="transmembrane region" description="Helical" evidence="1">
    <location>
        <begin position="81"/>
        <end position="100"/>
    </location>
</feature>
<keyword evidence="4" id="KW-1185">Reference proteome</keyword>
<proteinExistence type="predicted"/>
<name>A0ABT3A6C8_9ALTE</name>
<feature type="transmembrane region" description="Helical" evidence="1">
    <location>
        <begin position="12"/>
        <end position="31"/>
    </location>
</feature>
<accession>A0ABT3A6C8</accession>
<dbReference type="Proteomes" id="UP001652504">
    <property type="component" value="Unassembled WGS sequence"/>
</dbReference>
<dbReference type="EMBL" id="JAOWKX010000002">
    <property type="protein sequence ID" value="MCV2884234.1"/>
    <property type="molecule type" value="Genomic_DNA"/>
</dbReference>
<sequence length="401" mass="45165">MVVDWLVILTKWLHVVAGIAWIGASFYFIWLDNHLEEPSLLKQQKGIKGELWAIHSGGFYEVQKYRQGPATLPSTLHWFKWEAYTTWLSGTLLLILIYYFNADIYLVDQDSLFTNSSHAILFGAMYVLSGLACYELLCRLLSNHGAWVRHSVLGTLFIIAILLACFVLPGRAAYIHVGALVGTIMAANVFTTIIPSQRKMVSAVEQNQKVRPSWGEKAKQRSVHNNYLTLPLIFTMISNHFAFTYQHAYNGLILVVIFVLSAYCRHFFNLRHQGHVRYSILAVCGVGVLITAYIVNKTRTAHHAFDVAEGAIQTIQPSSNIEHAVYGVVAQHCLQCHSATPTHAAFSAPPMGLVLDDWAQIKQASQSIYRRTYVTQDMPLLDEHQITDSERALIGAWYQAL</sequence>
<keyword evidence="1" id="KW-0812">Transmembrane</keyword>
<evidence type="ECO:0000256" key="1">
    <source>
        <dbReference type="SAM" id="Phobius"/>
    </source>
</evidence>
<evidence type="ECO:0000259" key="2">
    <source>
        <dbReference type="Pfam" id="PF06181"/>
    </source>
</evidence>
<feature type="domain" description="Urate oxidase N-terminal" evidence="2">
    <location>
        <begin position="2"/>
        <end position="293"/>
    </location>
</feature>
<feature type="transmembrane region" description="Helical" evidence="1">
    <location>
        <begin position="249"/>
        <end position="268"/>
    </location>
</feature>
<reference evidence="3 4" key="1">
    <citation type="submission" date="2022-10" db="EMBL/GenBank/DDBJ databases">
        <title>Aestuariibacter sp. AA17 isolated from Montipora capitata coral fragment.</title>
        <authorList>
            <person name="Emsley S.A."/>
            <person name="Pfannmuller K.M."/>
            <person name="Loughran R.M."/>
            <person name="Shlafstein M."/>
            <person name="Papke E."/>
            <person name="Saw J.H."/>
            <person name="Ushijima B."/>
            <person name="Videau P."/>
        </authorList>
    </citation>
    <scope>NUCLEOTIDE SEQUENCE [LARGE SCALE GENOMIC DNA]</scope>
    <source>
        <strain evidence="3 4">AA17</strain>
    </source>
</reference>
<feature type="transmembrane region" description="Helical" evidence="1">
    <location>
        <begin position="275"/>
        <end position="295"/>
    </location>
</feature>
<protein>
    <submittedName>
        <fullName evidence="3">Urate hydroxylase PuuD</fullName>
    </submittedName>
</protein>
<keyword evidence="1" id="KW-0472">Membrane</keyword>
<comment type="caution">
    <text evidence="3">The sequence shown here is derived from an EMBL/GenBank/DDBJ whole genome shotgun (WGS) entry which is preliminary data.</text>
</comment>
<organism evidence="3 4">
    <name type="scientific">Fluctibacter corallii</name>
    <dbReference type="NCBI Taxonomy" id="2984329"/>
    <lineage>
        <taxon>Bacteria</taxon>
        <taxon>Pseudomonadati</taxon>
        <taxon>Pseudomonadota</taxon>
        <taxon>Gammaproteobacteria</taxon>
        <taxon>Alteromonadales</taxon>
        <taxon>Alteromonadaceae</taxon>
        <taxon>Fluctibacter</taxon>
    </lineage>
</organism>
<gene>
    <name evidence="3" type="ORF">OE749_05965</name>
</gene>
<dbReference type="RefSeq" id="WP_263711440.1">
    <property type="nucleotide sequence ID" value="NZ_JAOWKX010000002.1"/>
</dbReference>